<evidence type="ECO:0000256" key="1">
    <source>
        <dbReference type="ARBA" id="ARBA00004123"/>
    </source>
</evidence>
<dbReference type="Pfam" id="PF00096">
    <property type="entry name" value="zf-C2H2"/>
    <property type="match status" value="1"/>
</dbReference>
<dbReference type="InterPro" id="IPR036236">
    <property type="entry name" value="Znf_C2H2_sf"/>
</dbReference>
<feature type="domain" description="C2H2-type" evidence="8">
    <location>
        <begin position="79"/>
        <end position="107"/>
    </location>
</feature>
<organism evidence="9 10">
    <name type="scientific">Danaus chrysippus</name>
    <name type="common">African queen</name>
    <dbReference type="NCBI Taxonomy" id="151541"/>
    <lineage>
        <taxon>Eukaryota</taxon>
        <taxon>Metazoa</taxon>
        <taxon>Ecdysozoa</taxon>
        <taxon>Arthropoda</taxon>
        <taxon>Hexapoda</taxon>
        <taxon>Insecta</taxon>
        <taxon>Pterygota</taxon>
        <taxon>Neoptera</taxon>
        <taxon>Endopterygota</taxon>
        <taxon>Lepidoptera</taxon>
        <taxon>Glossata</taxon>
        <taxon>Ditrysia</taxon>
        <taxon>Papilionoidea</taxon>
        <taxon>Nymphalidae</taxon>
        <taxon>Danainae</taxon>
        <taxon>Danaini</taxon>
        <taxon>Danaina</taxon>
        <taxon>Danaus</taxon>
        <taxon>Anosia</taxon>
    </lineage>
</organism>
<dbReference type="GO" id="GO:0003700">
    <property type="term" value="F:DNA-binding transcription factor activity"/>
    <property type="evidence" value="ECO:0007669"/>
    <property type="project" value="TreeGrafter"/>
</dbReference>
<keyword evidence="4 7" id="KW-0863">Zinc-finger</keyword>
<accession>A0A8J2R1A6</accession>
<dbReference type="SMART" id="SM00355">
    <property type="entry name" value="ZnF_C2H2"/>
    <property type="match status" value="5"/>
</dbReference>
<evidence type="ECO:0000313" key="9">
    <source>
        <dbReference type="EMBL" id="CAG9577663.1"/>
    </source>
</evidence>
<dbReference type="InterPro" id="IPR013087">
    <property type="entry name" value="Znf_C2H2_type"/>
</dbReference>
<dbReference type="Gene3D" id="3.30.160.60">
    <property type="entry name" value="Classic Zinc Finger"/>
    <property type="match status" value="3"/>
</dbReference>
<dbReference type="GO" id="GO:0005634">
    <property type="term" value="C:nucleus"/>
    <property type="evidence" value="ECO:0007669"/>
    <property type="project" value="UniProtKB-SubCell"/>
</dbReference>
<dbReference type="PROSITE" id="PS00028">
    <property type="entry name" value="ZINC_FINGER_C2H2_1"/>
    <property type="match status" value="2"/>
</dbReference>
<dbReference type="PANTHER" id="PTHR24390:SF235">
    <property type="entry name" value="GH09339P-RELATED"/>
    <property type="match status" value="1"/>
</dbReference>
<comment type="caution">
    <text evidence="9">The sequence shown here is derived from an EMBL/GenBank/DDBJ whole genome shotgun (WGS) entry which is preliminary data.</text>
</comment>
<evidence type="ECO:0000256" key="5">
    <source>
        <dbReference type="ARBA" id="ARBA00022833"/>
    </source>
</evidence>
<protein>
    <submittedName>
        <fullName evidence="9">(African queen) hypothetical protein</fullName>
    </submittedName>
</protein>
<keyword evidence="3" id="KW-0677">Repeat</keyword>
<proteinExistence type="predicted"/>
<evidence type="ECO:0000256" key="2">
    <source>
        <dbReference type="ARBA" id="ARBA00022723"/>
    </source>
</evidence>
<reference evidence="9" key="1">
    <citation type="submission" date="2021-09" db="EMBL/GenBank/DDBJ databases">
        <authorList>
            <person name="Martin H S."/>
        </authorList>
    </citation>
    <scope>NUCLEOTIDE SEQUENCE</scope>
</reference>
<evidence type="ECO:0000256" key="3">
    <source>
        <dbReference type="ARBA" id="ARBA00022737"/>
    </source>
</evidence>
<dbReference type="PANTHER" id="PTHR24390">
    <property type="entry name" value="ZINC FINGER PROTEIN"/>
    <property type="match status" value="1"/>
</dbReference>
<dbReference type="SUPFAM" id="SSF57667">
    <property type="entry name" value="beta-beta-alpha zinc fingers"/>
    <property type="match status" value="2"/>
</dbReference>
<evidence type="ECO:0000313" key="10">
    <source>
        <dbReference type="Proteomes" id="UP000789524"/>
    </source>
</evidence>
<dbReference type="GO" id="GO:0008270">
    <property type="term" value="F:zinc ion binding"/>
    <property type="evidence" value="ECO:0007669"/>
    <property type="project" value="UniProtKB-KW"/>
</dbReference>
<evidence type="ECO:0000256" key="4">
    <source>
        <dbReference type="ARBA" id="ARBA00022771"/>
    </source>
</evidence>
<comment type="subcellular location">
    <subcellularLocation>
        <location evidence="1">Nucleus</location>
    </subcellularLocation>
</comment>
<keyword evidence="2" id="KW-0479">Metal-binding</keyword>
<evidence type="ECO:0000259" key="8">
    <source>
        <dbReference type="PROSITE" id="PS50157"/>
    </source>
</evidence>
<feature type="domain" description="C2H2-type" evidence="8">
    <location>
        <begin position="133"/>
        <end position="160"/>
    </location>
</feature>
<dbReference type="EMBL" id="CAKASE010000076">
    <property type="protein sequence ID" value="CAG9577663.1"/>
    <property type="molecule type" value="Genomic_DNA"/>
</dbReference>
<gene>
    <name evidence="9" type="ORF">DCHRY22_LOCUS12476</name>
</gene>
<evidence type="ECO:0000256" key="7">
    <source>
        <dbReference type="PROSITE-ProRule" id="PRU00042"/>
    </source>
</evidence>
<sequence length="160" mass="18549">MTISDLHIADNKPSLECTDCGAQITDSDMLSHWDEHGVHLHRCSLCDVISRSKKEIIQHITEVHTKVYSCKECGTKCWVPCPDCGKTFSRKVYMNNHHKQVHRRDSPHYCRDCDKTNRVLTNHRRTHTGERPFCCEHCGAAFAQLQARKTHERTQHRTAQ</sequence>
<dbReference type="OrthoDB" id="1405595at2759"/>
<keyword evidence="10" id="KW-1185">Reference proteome</keyword>
<keyword evidence="5" id="KW-0862">Zinc</keyword>
<dbReference type="PROSITE" id="PS50157">
    <property type="entry name" value="ZINC_FINGER_C2H2_2"/>
    <property type="match status" value="2"/>
</dbReference>
<dbReference type="AlphaFoldDB" id="A0A8J2R1A6"/>
<dbReference type="GO" id="GO:0006357">
    <property type="term" value="P:regulation of transcription by RNA polymerase II"/>
    <property type="evidence" value="ECO:0007669"/>
    <property type="project" value="TreeGrafter"/>
</dbReference>
<name>A0A8J2R1A6_9NEOP</name>
<dbReference type="GO" id="GO:0000978">
    <property type="term" value="F:RNA polymerase II cis-regulatory region sequence-specific DNA binding"/>
    <property type="evidence" value="ECO:0007669"/>
    <property type="project" value="TreeGrafter"/>
</dbReference>
<dbReference type="FunFam" id="3.30.160.60:FF:000110">
    <property type="entry name" value="Zinc finger protein-like"/>
    <property type="match status" value="1"/>
</dbReference>
<keyword evidence="6" id="KW-0539">Nucleus</keyword>
<evidence type="ECO:0000256" key="6">
    <source>
        <dbReference type="ARBA" id="ARBA00023242"/>
    </source>
</evidence>
<dbReference type="Proteomes" id="UP000789524">
    <property type="component" value="Unassembled WGS sequence"/>
</dbReference>